<dbReference type="Pfam" id="PF04434">
    <property type="entry name" value="SWIM"/>
    <property type="match status" value="1"/>
</dbReference>
<keyword evidence="2" id="KW-0862">Zinc</keyword>
<dbReference type="EMBL" id="CP030850">
    <property type="protein sequence ID" value="AXE16799.1"/>
    <property type="molecule type" value="Genomic_DNA"/>
</dbReference>
<reference evidence="6 7" key="1">
    <citation type="submission" date="2018-07" db="EMBL/GenBank/DDBJ databases">
        <title>Genome sequencing of Runella.</title>
        <authorList>
            <person name="Baek M.-G."/>
            <person name="Yi H."/>
        </authorList>
    </citation>
    <scope>NUCLEOTIDE SEQUENCE [LARGE SCALE GENOMIC DNA]</scope>
    <source>
        <strain evidence="6 7">HYN0085</strain>
    </source>
</reference>
<gene>
    <name evidence="6" type="ORF">DR864_03135</name>
</gene>
<dbReference type="SUPFAM" id="SSF52540">
    <property type="entry name" value="P-loop containing nucleoside triphosphate hydrolases"/>
    <property type="match status" value="2"/>
</dbReference>
<evidence type="ECO:0000313" key="7">
    <source>
        <dbReference type="Proteomes" id="UP000251993"/>
    </source>
</evidence>
<dbReference type="Gene3D" id="3.40.50.300">
    <property type="entry name" value="P-loop containing nucleotide triphosphate hydrolases"/>
    <property type="match status" value="1"/>
</dbReference>
<organism evidence="6 7">
    <name type="scientific">Runella rosea</name>
    <dbReference type="NCBI Taxonomy" id="2259595"/>
    <lineage>
        <taxon>Bacteria</taxon>
        <taxon>Pseudomonadati</taxon>
        <taxon>Bacteroidota</taxon>
        <taxon>Cytophagia</taxon>
        <taxon>Cytophagales</taxon>
        <taxon>Spirosomataceae</taxon>
        <taxon>Runella</taxon>
    </lineage>
</organism>
<dbReference type="RefSeq" id="WP_114065586.1">
    <property type="nucleotide sequence ID" value="NZ_CP030850.1"/>
</dbReference>
<keyword evidence="7" id="KW-1185">Reference proteome</keyword>
<feature type="domain" description="SWIM-type" evidence="3">
    <location>
        <begin position="61"/>
        <end position="98"/>
    </location>
</feature>
<dbReference type="PROSITE" id="PS51192">
    <property type="entry name" value="HELICASE_ATP_BIND_1"/>
    <property type="match status" value="1"/>
</dbReference>
<feature type="domain" description="Helicase ATP-binding" evidence="4">
    <location>
        <begin position="837"/>
        <end position="996"/>
    </location>
</feature>
<keyword evidence="2" id="KW-0863">Zinc-finger</keyword>
<dbReference type="InterPro" id="IPR038718">
    <property type="entry name" value="SNF2-like_sf"/>
</dbReference>
<dbReference type="CDD" id="cd18012">
    <property type="entry name" value="DEXQc_arch_SWI2_SNF2"/>
    <property type="match status" value="1"/>
</dbReference>
<dbReference type="Pfam" id="PF00176">
    <property type="entry name" value="SNF2-rel_dom"/>
    <property type="match status" value="1"/>
</dbReference>
<dbReference type="CDD" id="cd18793">
    <property type="entry name" value="SF2_C_SNF"/>
    <property type="match status" value="1"/>
</dbReference>
<proteinExistence type="predicted"/>
<keyword evidence="2" id="KW-0479">Metal-binding</keyword>
<sequence>MAYFKGLIIESLTALRKEASSAVRQRGNDIFRSGGVKIASFDGDYYAAKFNVESQSSPQKYEVELSSMDDTDAIECYCSCPSEVYPCKHGVAAAYALENFLSEGSEKTKPTIHDLKKIIIDITDSSRQIEPQKLVFHKPTLHRMTDTTVVLRSLDDQQIQNNVPLSFWASRRHYLEVKPVEQGKGYERFELFVRKKGANTVLITRLEKFKYHFSCTCQQELRTPLCEHMMGVLVWLKQQRGLYALELLKNWEREKDALLAKYGYTSGDNLVGKFDFKINHYGELELVLLDKSIQPIAGVQWGNVFKSTLPIKSASPFVPAENAKDKPVFVYLLEHFTTKELPFFRLEVGKGFLNPKTGKVAHFARINWTDKERPAADATDLEIMNSSRLLGQEFMHETLRQRGFKLSTSSWNIKYTEEIIDAALEITGKVLEKLFPLLVGHAVRVNQKISSNSTGTAVMVSETPLDLHFQLSRTEQETILEAFVKHGNETLIPFQELTDLETYWLALLPGDLLCRFRSAAAAKVARHFFELGGAIRLRSVRDDAFFNGFVIPLADQFSVEFDKNQAISQTDLEWQEGRVYLKEADDNLLIVPVFVYTTEDGDEIELPRDFRQARVNAYNNTVQIQRRDRDSEETFVQFLQKQHPAFEHQTDEYFYLPSEQVLEAGWLFQFYEALNQYGTKLFGFNNLKKFRYNPNKATFKIRNSSGIDWFDLQVEVSFGDQSVALADVRKAILKKQNYVELKDGSYGLLPEEWVAQYAQLFRFGKVDEKKGVLRLSKQHFTILERYKEFIENPKLLEELDEKREKLLNFTEIKKIKLPKNITATLRPYQEEGYKWLHFLDEFGWGGCLADDMGLGKTLQMLTFLQEQKNRNPKGVHLVVVPKTLIFNWQAEAAKFCPELTLYVHTGPQRTKNAKVFNRYDIILSTYGSVRSDIELLSNFRFHYVVLDEAQAIKNPDSMISKAVKLLNAQNRLTMTGTPVENNTFDLYSQFDFLNPGFLGHEDFFRTEYATLIDKYQDKSRAAELRRLIYPFMLKRTKEEVAKDLPEKTETVLYCEMDKRQRKVYNAFRDKYRDMIAGKMAEVGREQASFLILEGLLKLRQICDSPALLSDDEDYGQESVKLAEIVREIEENASHHKIVIFSQFLKMLDLIRQKLERDRIPYEYLDGKTQDRAERVNRFQGDDECRVFLMSLKAGGVGLNLTEADYVYLVDPWWNPAVEQQAIDRVHRIGQTKRVFAYRMICKDTVEEKIVQLQDRKRALADDLVSTEAGFLKKLTQDDILGLFS</sequence>
<dbReference type="InterPro" id="IPR007527">
    <property type="entry name" value="Znf_SWIM"/>
</dbReference>
<dbReference type="GO" id="GO:0008270">
    <property type="term" value="F:zinc ion binding"/>
    <property type="evidence" value="ECO:0007669"/>
    <property type="project" value="UniProtKB-KW"/>
</dbReference>
<dbReference type="InterPro" id="IPR001650">
    <property type="entry name" value="Helicase_C-like"/>
</dbReference>
<dbReference type="PROSITE" id="PS50966">
    <property type="entry name" value="ZF_SWIM"/>
    <property type="match status" value="2"/>
</dbReference>
<dbReference type="InterPro" id="IPR000330">
    <property type="entry name" value="SNF2_N"/>
</dbReference>
<dbReference type="KEGG" id="run:DR864_03135"/>
<evidence type="ECO:0000313" key="6">
    <source>
        <dbReference type="EMBL" id="AXE16799.1"/>
    </source>
</evidence>
<dbReference type="InterPro" id="IPR014001">
    <property type="entry name" value="Helicase_ATP-bd"/>
</dbReference>
<feature type="domain" description="SWIM-type" evidence="3">
    <location>
        <begin position="200"/>
        <end position="237"/>
    </location>
</feature>
<dbReference type="Pfam" id="PF00271">
    <property type="entry name" value="Helicase_C"/>
    <property type="match status" value="1"/>
</dbReference>
<dbReference type="GO" id="GO:0016787">
    <property type="term" value="F:hydrolase activity"/>
    <property type="evidence" value="ECO:0007669"/>
    <property type="project" value="UniProtKB-KW"/>
</dbReference>
<evidence type="ECO:0000259" key="5">
    <source>
        <dbReference type="PROSITE" id="PS51194"/>
    </source>
</evidence>
<feature type="domain" description="Helicase C-terminal" evidence="5">
    <location>
        <begin position="1120"/>
        <end position="1271"/>
    </location>
</feature>
<evidence type="ECO:0000256" key="1">
    <source>
        <dbReference type="ARBA" id="ARBA00022801"/>
    </source>
</evidence>
<dbReference type="OrthoDB" id="9760715at2"/>
<dbReference type="PROSITE" id="PS51194">
    <property type="entry name" value="HELICASE_CTER"/>
    <property type="match status" value="1"/>
</dbReference>
<dbReference type="PANTHER" id="PTHR10799">
    <property type="entry name" value="SNF2/RAD54 HELICASE FAMILY"/>
    <property type="match status" value="1"/>
</dbReference>
<keyword evidence="1" id="KW-0378">Hydrolase</keyword>
<dbReference type="GO" id="GO:0005524">
    <property type="term" value="F:ATP binding"/>
    <property type="evidence" value="ECO:0007669"/>
    <property type="project" value="InterPro"/>
</dbReference>
<dbReference type="InterPro" id="IPR027417">
    <property type="entry name" value="P-loop_NTPase"/>
</dbReference>
<dbReference type="Proteomes" id="UP000251993">
    <property type="component" value="Chromosome"/>
</dbReference>
<accession>A0A344TDS8</accession>
<evidence type="ECO:0000259" key="4">
    <source>
        <dbReference type="PROSITE" id="PS51192"/>
    </source>
</evidence>
<protein>
    <submittedName>
        <fullName evidence="6">Serine/threonine protein phosphatase</fullName>
    </submittedName>
</protein>
<dbReference type="SMART" id="SM00490">
    <property type="entry name" value="HELICc"/>
    <property type="match status" value="1"/>
</dbReference>
<evidence type="ECO:0000256" key="2">
    <source>
        <dbReference type="PROSITE-ProRule" id="PRU00325"/>
    </source>
</evidence>
<dbReference type="InterPro" id="IPR049730">
    <property type="entry name" value="SNF2/RAD54-like_C"/>
</dbReference>
<name>A0A344TDS8_9BACT</name>
<dbReference type="SMART" id="SM00487">
    <property type="entry name" value="DEXDc"/>
    <property type="match status" value="1"/>
</dbReference>
<evidence type="ECO:0000259" key="3">
    <source>
        <dbReference type="PROSITE" id="PS50966"/>
    </source>
</evidence>
<dbReference type="Gene3D" id="3.40.50.10810">
    <property type="entry name" value="Tandem AAA-ATPase domain"/>
    <property type="match status" value="1"/>
</dbReference>